<feature type="transmembrane region" description="Helical" evidence="1">
    <location>
        <begin position="31"/>
        <end position="50"/>
    </location>
</feature>
<dbReference type="EMBL" id="BTCL01000007">
    <property type="protein sequence ID" value="GMK45325.1"/>
    <property type="molecule type" value="Genomic_DNA"/>
</dbReference>
<keyword evidence="3" id="KW-1185">Reference proteome</keyword>
<evidence type="ECO:0000256" key="1">
    <source>
        <dbReference type="SAM" id="Phobius"/>
    </source>
</evidence>
<feature type="transmembrane region" description="Helical" evidence="1">
    <location>
        <begin position="6"/>
        <end position="24"/>
    </location>
</feature>
<keyword evidence="1" id="KW-1133">Transmembrane helix</keyword>
<gene>
    <name evidence="2" type="ORF">PghCCS26_24530</name>
</gene>
<protein>
    <submittedName>
        <fullName evidence="2">Uncharacterized protein</fullName>
    </submittedName>
</protein>
<keyword evidence="1" id="KW-0812">Transmembrane</keyword>
<comment type="caution">
    <text evidence="2">The sequence shown here is derived from an EMBL/GenBank/DDBJ whole genome shotgun (WGS) entry which is preliminary data.</text>
</comment>
<accession>A0ABQ6NLA3</accession>
<dbReference type="Proteomes" id="UP001285921">
    <property type="component" value="Unassembled WGS sequence"/>
</dbReference>
<dbReference type="RefSeq" id="WP_317980090.1">
    <property type="nucleotide sequence ID" value="NZ_BTCL01000007.1"/>
</dbReference>
<evidence type="ECO:0000313" key="2">
    <source>
        <dbReference type="EMBL" id="GMK45325.1"/>
    </source>
</evidence>
<proteinExistence type="predicted"/>
<evidence type="ECO:0000313" key="3">
    <source>
        <dbReference type="Proteomes" id="UP001285921"/>
    </source>
</evidence>
<name>A0ABQ6NLA3_9BACL</name>
<sequence>MGIWVIAGILAATGICAVYEIPSLATNKKDLWVFCFLLLAGSALSIVAALHGHIANPLNWIAAIYKPLGYWMQSYFT</sequence>
<organism evidence="2 3">
    <name type="scientific">Paenibacillus glycanilyticus</name>
    <dbReference type="NCBI Taxonomy" id="126569"/>
    <lineage>
        <taxon>Bacteria</taxon>
        <taxon>Bacillati</taxon>
        <taxon>Bacillota</taxon>
        <taxon>Bacilli</taxon>
        <taxon>Bacillales</taxon>
        <taxon>Paenibacillaceae</taxon>
        <taxon>Paenibacillus</taxon>
    </lineage>
</organism>
<reference evidence="2 3" key="1">
    <citation type="submission" date="2023-05" db="EMBL/GenBank/DDBJ databases">
        <title>Draft genome of Paenibacillus sp. CCS26.</title>
        <authorList>
            <person name="Akita H."/>
            <person name="Shinto Y."/>
            <person name="Kimura Z."/>
        </authorList>
    </citation>
    <scope>NUCLEOTIDE SEQUENCE [LARGE SCALE GENOMIC DNA]</scope>
    <source>
        <strain evidence="2 3">CCS26</strain>
    </source>
</reference>
<keyword evidence="1" id="KW-0472">Membrane</keyword>